<organism evidence="1 2">
    <name type="scientific">Adineta ricciae</name>
    <name type="common">Rotifer</name>
    <dbReference type="NCBI Taxonomy" id="249248"/>
    <lineage>
        <taxon>Eukaryota</taxon>
        <taxon>Metazoa</taxon>
        <taxon>Spiralia</taxon>
        <taxon>Gnathifera</taxon>
        <taxon>Rotifera</taxon>
        <taxon>Eurotatoria</taxon>
        <taxon>Bdelloidea</taxon>
        <taxon>Adinetida</taxon>
        <taxon>Adinetidae</taxon>
        <taxon>Adineta</taxon>
    </lineage>
</organism>
<comment type="caution">
    <text evidence="1">The sequence shown here is derived from an EMBL/GenBank/DDBJ whole genome shotgun (WGS) entry which is preliminary data.</text>
</comment>
<evidence type="ECO:0008006" key="3">
    <source>
        <dbReference type="Google" id="ProtNLM"/>
    </source>
</evidence>
<dbReference type="Proteomes" id="UP000663828">
    <property type="component" value="Unassembled WGS sequence"/>
</dbReference>
<name>A0A814YJM0_ADIRI</name>
<accession>A0A814YJM0</accession>
<gene>
    <name evidence="1" type="ORF">XAT740_LOCUS25150</name>
</gene>
<proteinExistence type="predicted"/>
<dbReference type="EMBL" id="CAJNOR010001978">
    <property type="protein sequence ID" value="CAF1229576.1"/>
    <property type="molecule type" value="Genomic_DNA"/>
</dbReference>
<reference evidence="1" key="1">
    <citation type="submission" date="2021-02" db="EMBL/GenBank/DDBJ databases">
        <authorList>
            <person name="Nowell W R."/>
        </authorList>
    </citation>
    <scope>NUCLEOTIDE SEQUENCE</scope>
</reference>
<evidence type="ECO:0000313" key="1">
    <source>
        <dbReference type="EMBL" id="CAF1229576.1"/>
    </source>
</evidence>
<dbReference type="SUPFAM" id="SSF52047">
    <property type="entry name" value="RNI-like"/>
    <property type="match status" value="1"/>
</dbReference>
<keyword evidence="2" id="KW-1185">Reference proteome</keyword>
<protein>
    <recommendedName>
        <fullName evidence="3">F-box domain-containing protein</fullName>
    </recommendedName>
</protein>
<dbReference type="AlphaFoldDB" id="A0A814YJM0"/>
<sequence>MTRNSSVRCIEDLSNELFYNEIFEYLEDHDIYQSFSNLNLRFQNLLSGLRLRLKINIFDLSKQEKSMEKSNGNLNAIENQILDDSSFHHYIESLCSIDVKSNDIEEQLLILRTILQICSLKISIKGEFKCLTSLYKSIFQMTSLKYVKISYDQYNPYIPLPFAQKNQSSEIEHLDIDHSCRILNLMAILSYTPHLSHLTCRGLVDYDPCLDRMIMAVPKLTHISIRTYLTCFDEFEMLMKTIANKVQLLRVNIPIGKGYLDARRWERLITRSMPNLNRFYLEYYETYDEYFREQNYCPLFRDFRSAFWIDRGWIGRLSFIIAGTFSRQMLFRITPVRKMSNELMVLNDFSTGKFARELFLSARIVIKEKAFDCCPRLVLHDIIPSFSFIQFTHLNLQRDGFHVKDFVKLLSLLTHLESIELKSLLLMRQTNFSPEEENLLNTLPRINKIIRVTILSATELIQVQFLINLCPRMQQLEIHCTDAIDITMLAQLVLTKNCRAIPHLTSLRLWVPNISIRRVDRLLKMVASKKESSGYTIKQLVDQIWITWK</sequence>
<evidence type="ECO:0000313" key="2">
    <source>
        <dbReference type="Proteomes" id="UP000663828"/>
    </source>
</evidence>